<comment type="caution">
    <text evidence="2">The sequence shown here is derived from an EMBL/GenBank/DDBJ whole genome shotgun (WGS) entry which is preliminary data.</text>
</comment>
<name>A0A8J5TJY2_HOMAM</name>
<evidence type="ECO:0000313" key="2">
    <source>
        <dbReference type="EMBL" id="KAG7173583.1"/>
    </source>
</evidence>
<evidence type="ECO:0000256" key="1">
    <source>
        <dbReference type="SAM" id="MobiDB-lite"/>
    </source>
</evidence>
<feature type="compositionally biased region" description="Basic and acidic residues" evidence="1">
    <location>
        <begin position="117"/>
        <end position="154"/>
    </location>
</feature>
<dbReference type="AlphaFoldDB" id="A0A8J5TJY2"/>
<organism evidence="2 3">
    <name type="scientific">Homarus americanus</name>
    <name type="common">American lobster</name>
    <dbReference type="NCBI Taxonomy" id="6706"/>
    <lineage>
        <taxon>Eukaryota</taxon>
        <taxon>Metazoa</taxon>
        <taxon>Ecdysozoa</taxon>
        <taxon>Arthropoda</taxon>
        <taxon>Crustacea</taxon>
        <taxon>Multicrustacea</taxon>
        <taxon>Malacostraca</taxon>
        <taxon>Eumalacostraca</taxon>
        <taxon>Eucarida</taxon>
        <taxon>Decapoda</taxon>
        <taxon>Pleocyemata</taxon>
        <taxon>Astacidea</taxon>
        <taxon>Nephropoidea</taxon>
        <taxon>Nephropidae</taxon>
        <taxon>Homarus</taxon>
    </lineage>
</organism>
<evidence type="ECO:0000313" key="3">
    <source>
        <dbReference type="Proteomes" id="UP000747542"/>
    </source>
</evidence>
<protein>
    <submittedName>
        <fullName evidence="2">Uncharacterized protein</fullName>
    </submittedName>
</protein>
<sequence>ETVKKNLDQSTDGEGSCSVPFRVTRSTPHPPLTASNSPPMPHSAKKLSKRLMMKKALLLQTKAKSLRIQERKNVALRRSDIQAIDSTPIQGPIVATRLGSSVSNQDSRLTRMTRSQAEVKHDGTEDKTVEEEQKEKLMEKNEKRDIGKIGKSEDLSQESS</sequence>
<gene>
    <name evidence="2" type="ORF">Hamer_G020216</name>
</gene>
<feature type="non-terminal residue" evidence="2">
    <location>
        <position position="160"/>
    </location>
</feature>
<accession>A0A8J5TJY2</accession>
<reference evidence="2" key="1">
    <citation type="journal article" date="2021" name="Sci. Adv.">
        <title>The American lobster genome reveals insights on longevity, neural, and immune adaptations.</title>
        <authorList>
            <person name="Polinski J.M."/>
            <person name="Zimin A.V."/>
            <person name="Clark K.F."/>
            <person name="Kohn A.B."/>
            <person name="Sadowski N."/>
            <person name="Timp W."/>
            <person name="Ptitsyn A."/>
            <person name="Khanna P."/>
            <person name="Romanova D.Y."/>
            <person name="Williams P."/>
            <person name="Greenwood S.J."/>
            <person name="Moroz L.L."/>
            <person name="Walt D.R."/>
            <person name="Bodnar A.G."/>
        </authorList>
    </citation>
    <scope>NUCLEOTIDE SEQUENCE</scope>
    <source>
        <strain evidence="2">GMGI-L3</strain>
    </source>
</reference>
<feature type="non-terminal residue" evidence="2">
    <location>
        <position position="1"/>
    </location>
</feature>
<dbReference type="EMBL" id="JAHLQT010009370">
    <property type="protein sequence ID" value="KAG7173583.1"/>
    <property type="molecule type" value="Genomic_DNA"/>
</dbReference>
<keyword evidence="3" id="KW-1185">Reference proteome</keyword>
<dbReference type="Proteomes" id="UP000747542">
    <property type="component" value="Unassembled WGS sequence"/>
</dbReference>
<feature type="region of interest" description="Disordered" evidence="1">
    <location>
        <begin position="1"/>
        <end position="46"/>
    </location>
</feature>
<feature type="compositionally biased region" description="Polar residues" evidence="1">
    <location>
        <begin position="100"/>
        <end position="116"/>
    </location>
</feature>
<proteinExistence type="predicted"/>
<feature type="region of interest" description="Disordered" evidence="1">
    <location>
        <begin position="100"/>
        <end position="160"/>
    </location>
</feature>